<accession>K2RV49</accession>
<dbReference type="VEuPathDB" id="FungiDB:MPH_04083"/>
<reference evidence="1 2" key="1">
    <citation type="journal article" date="2012" name="BMC Genomics">
        <title>Tools to kill: Genome of one of the most destructive plant pathogenic fungi Macrophomina phaseolina.</title>
        <authorList>
            <person name="Islam M.S."/>
            <person name="Haque M.S."/>
            <person name="Islam M.M."/>
            <person name="Emdad E.M."/>
            <person name="Halim A."/>
            <person name="Hossen Q.M.M."/>
            <person name="Hossain M.Z."/>
            <person name="Ahmed B."/>
            <person name="Rahim S."/>
            <person name="Rahman M.S."/>
            <person name="Alam M.M."/>
            <person name="Hou S."/>
            <person name="Wan X."/>
            <person name="Saito J.A."/>
            <person name="Alam M."/>
        </authorList>
    </citation>
    <scope>NUCLEOTIDE SEQUENCE [LARGE SCALE GENOMIC DNA]</scope>
    <source>
        <strain evidence="1 2">MS6</strain>
    </source>
</reference>
<dbReference type="EMBL" id="AHHD01000182">
    <property type="protein sequence ID" value="EKG18668.1"/>
    <property type="molecule type" value="Genomic_DNA"/>
</dbReference>
<evidence type="ECO:0000313" key="2">
    <source>
        <dbReference type="Proteomes" id="UP000007129"/>
    </source>
</evidence>
<dbReference type="AlphaFoldDB" id="K2RV49"/>
<dbReference type="InParanoid" id="K2RV49"/>
<proteinExistence type="predicted"/>
<dbReference type="Proteomes" id="UP000007129">
    <property type="component" value="Unassembled WGS sequence"/>
</dbReference>
<evidence type="ECO:0000313" key="1">
    <source>
        <dbReference type="EMBL" id="EKG18668.1"/>
    </source>
</evidence>
<comment type="caution">
    <text evidence="1">The sequence shown here is derived from an EMBL/GenBank/DDBJ whole genome shotgun (WGS) entry which is preliminary data.</text>
</comment>
<dbReference type="HOGENOM" id="CLU_1750030_0_0_1"/>
<organism evidence="1 2">
    <name type="scientific">Macrophomina phaseolina (strain MS6)</name>
    <name type="common">Charcoal rot fungus</name>
    <dbReference type="NCBI Taxonomy" id="1126212"/>
    <lineage>
        <taxon>Eukaryota</taxon>
        <taxon>Fungi</taxon>
        <taxon>Dikarya</taxon>
        <taxon>Ascomycota</taxon>
        <taxon>Pezizomycotina</taxon>
        <taxon>Dothideomycetes</taxon>
        <taxon>Dothideomycetes incertae sedis</taxon>
        <taxon>Botryosphaeriales</taxon>
        <taxon>Botryosphaeriaceae</taxon>
        <taxon>Macrophomina</taxon>
    </lineage>
</organism>
<gene>
    <name evidence="1" type="ORF">MPH_04083</name>
</gene>
<name>K2RV49_MACPH</name>
<sequence length="149" mass="16389">MSLLSSIKTLQSLCTLIPLFDGAFLCEESLLSLNISMPSFCFPCADSLSMILNPSSESVFLRPASVEKRPPVGPFFRGPVAREPTVPMPSDGRLLLGPCDFPFDGREEVKEKSLPRPIMSNAGFKLGRQAHVRPILSSTIDYTMISRKL</sequence>
<protein>
    <submittedName>
        <fullName evidence="1">Uncharacterized protein</fullName>
    </submittedName>
</protein>